<evidence type="ECO:0000313" key="4">
    <source>
        <dbReference type="Proteomes" id="UP001501057"/>
    </source>
</evidence>
<evidence type="ECO:0000256" key="1">
    <source>
        <dbReference type="SAM" id="Phobius"/>
    </source>
</evidence>
<dbReference type="EMBL" id="BAAAME010000001">
    <property type="protein sequence ID" value="GAA1723346.1"/>
    <property type="molecule type" value="Genomic_DNA"/>
</dbReference>
<accession>A0ABP4VDW1</accession>
<reference evidence="4" key="1">
    <citation type="journal article" date="2019" name="Int. J. Syst. Evol. Microbiol.">
        <title>The Global Catalogue of Microorganisms (GCM) 10K type strain sequencing project: providing services to taxonomists for standard genome sequencing and annotation.</title>
        <authorList>
            <consortium name="The Broad Institute Genomics Platform"/>
            <consortium name="The Broad Institute Genome Sequencing Center for Infectious Disease"/>
            <person name="Wu L."/>
            <person name="Ma J."/>
        </authorList>
    </citation>
    <scope>NUCLEOTIDE SEQUENCE [LARGE SCALE GENOMIC DNA]</scope>
    <source>
        <strain evidence="4">JCM 13518</strain>
    </source>
</reference>
<feature type="transmembrane region" description="Helical" evidence="1">
    <location>
        <begin position="50"/>
        <end position="67"/>
    </location>
</feature>
<keyword evidence="3" id="KW-0808">Transferase</keyword>
<feature type="transmembrane region" description="Helical" evidence="1">
    <location>
        <begin position="21"/>
        <end position="38"/>
    </location>
</feature>
<dbReference type="PANTHER" id="PTHR23028:SF131">
    <property type="entry name" value="BLR2367 PROTEIN"/>
    <property type="match status" value="1"/>
</dbReference>
<feature type="transmembrane region" description="Helical" evidence="1">
    <location>
        <begin position="157"/>
        <end position="176"/>
    </location>
</feature>
<dbReference type="RefSeq" id="WP_344196362.1">
    <property type="nucleotide sequence ID" value="NZ_BAAAME010000001.1"/>
</dbReference>
<keyword evidence="1" id="KW-0472">Membrane</keyword>
<name>A0ABP4VDW1_9ACTN</name>
<keyword evidence="4" id="KW-1185">Reference proteome</keyword>
<feature type="transmembrane region" description="Helical" evidence="1">
    <location>
        <begin position="88"/>
        <end position="108"/>
    </location>
</feature>
<feature type="domain" description="Acyltransferase 3" evidence="2">
    <location>
        <begin position="16"/>
        <end position="335"/>
    </location>
</feature>
<dbReference type="InterPro" id="IPR002656">
    <property type="entry name" value="Acyl_transf_3_dom"/>
</dbReference>
<feature type="transmembrane region" description="Helical" evidence="1">
    <location>
        <begin position="244"/>
        <end position="273"/>
    </location>
</feature>
<protein>
    <submittedName>
        <fullName evidence="3">Acyltransferase</fullName>
    </submittedName>
</protein>
<keyword evidence="3" id="KW-0012">Acyltransferase</keyword>
<feature type="transmembrane region" description="Helical" evidence="1">
    <location>
        <begin position="183"/>
        <end position="200"/>
    </location>
</feature>
<dbReference type="InterPro" id="IPR050879">
    <property type="entry name" value="Acyltransferase_3"/>
</dbReference>
<dbReference type="Pfam" id="PF01757">
    <property type="entry name" value="Acyl_transf_3"/>
    <property type="match status" value="1"/>
</dbReference>
<evidence type="ECO:0000313" key="3">
    <source>
        <dbReference type="EMBL" id="GAA1723346.1"/>
    </source>
</evidence>
<evidence type="ECO:0000259" key="2">
    <source>
        <dbReference type="Pfam" id="PF01757"/>
    </source>
</evidence>
<comment type="caution">
    <text evidence="3">The sequence shown here is derived from an EMBL/GenBank/DDBJ whole genome shotgun (WGS) entry which is preliminary data.</text>
</comment>
<dbReference type="GO" id="GO:0016746">
    <property type="term" value="F:acyltransferase activity"/>
    <property type="evidence" value="ECO:0007669"/>
    <property type="project" value="UniProtKB-KW"/>
</dbReference>
<dbReference type="PANTHER" id="PTHR23028">
    <property type="entry name" value="ACETYLTRANSFERASE"/>
    <property type="match status" value="1"/>
</dbReference>
<gene>
    <name evidence="3" type="ORF">GCM10009710_00180</name>
</gene>
<dbReference type="Proteomes" id="UP001501057">
    <property type="component" value="Unassembled WGS sequence"/>
</dbReference>
<keyword evidence="1" id="KW-1133">Transmembrane helix</keyword>
<feature type="transmembrane region" description="Helical" evidence="1">
    <location>
        <begin position="315"/>
        <end position="337"/>
    </location>
</feature>
<proteinExistence type="predicted"/>
<sequence length="362" mass="39090">MSRLWHGRPFPYRANSLNLTRLVLASAVLVAHAWYITGAGTGPGWKEENLGGWAVAGFFVVSGFLITRSRLSHGLGEYLVHRLARIMPAFVVCIVLTAVLFGPIAALYEQGTLDGYLGTGPTPLSYVWTNLDLHIDQYAIGQTLSTVPYPSTWNGSIWTLYYEFCCYLVVGLLATFALARRSMVPMVVAFVISVVAYAGIDTLQRYGANEDMALLARLLPFFLGGAIVHYVIDRHGIATLPGVLSLPVALVLIALGPIGTAQATAPLLAYGILWLSTVVPQPAIVARNDVSYGVYIYAWPVQQLVELLGPTAGQLWPSIVLSAVITAGLGTLSWLFVERPVMRRVKRRDAGPVPAVGPPATS</sequence>
<organism evidence="3 4">
    <name type="scientific">Aeromicrobium alkaliterrae</name>
    <dbReference type="NCBI Taxonomy" id="302168"/>
    <lineage>
        <taxon>Bacteria</taxon>
        <taxon>Bacillati</taxon>
        <taxon>Actinomycetota</taxon>
        <taxon>Actinomycetes</taxon>
        <taxon>Propionibacteriales</taxon>
        <taxon>Nocardioidaceae</taxon>
        <taxon>Aeromicrobium</taxon>
    </lineage>
</organism>
<keyword evidence="1" id="KW-0812">Transmembrane</keyword>
<feature type="transmembrane region" description="Helical" evidence="1">
    <location>
        <begin position="212"/>
        <end position="232"/>
    </location>
</feature>